<dbReference type="CDD" id="cd00085">
    <property type="entry name" value="HNHc"/>
    <property type="match status" value="1"/>
</dbReference>
<feature type="domain" description="HNH nuclease" evidence="1">
    <location>
        <begin position="219"/>
        <end position="271"/>
    </location>
</feature>
<dbReference type="AlphaFoldDB" id="A1AMR2"/>
<sequence>MEIAMSIPSAEEQLKFITNIQRILDEGSFVATYKFALLMSLADYAIKSGNDSADHCQLTTHDIAESFVEYYWRQAIPYAHHKGTVRVLKQGTGLQPVVISRIIELHQQFQGSLAAVRKNHRVWRTLLSKVASTIGQMPLWKLQMVGRTFIPFLYDQHGSGNLINLKHGVVFCFRRFYDLIRNLVQSTWIRHVRMLNVEIIGESDLAEFLFGSERSVLPGLRAMLRDIQANECFYCNTQLREGGDIDHFVPWSRYPLDLGHNFVLAHATCNRSKRAFLAAPCHLENWCKRNQLHGNILRQEFDTLRINHNLEATEKIVVWLYSQAEVSGASLWLRKDDVTPIDLSWRNILVV</sequence>
<dbReference type="OrthoDB" id="9804086at2"/>
<dbReference type="SMART" id="SM00507">
    <property type="entry name" value="HNHc"/>
    <property type="match status" value="1"/>
</dbReference>
<dbReference type="EMBL" id="CP000482">
    <property type="protein sequence ID" value="ABK98632.1"/>
    <property type="molecule type" value="Genomic_DNA"/>
</dbReference>
<name>A1AMR2_PELPD</name>
<dbReference type="STRING" id="338966.Ppro_1005"/>
<evidence type="ECO:0000313" key="3">
    <source>
        <dbReference type="Proteomes" id="UP000006732"/>
    </source>
</evidence>
<evidence type="ECO:0000259" key="1">
    <source>
        <dbReference type="SMART" id="SM00507"/>
    </source>
</evidence>
<protein>
    <submittedName>
        <fullName evidence="2">HNH nuclease</fullName>
    </submittedName>
</protein>
<reference evidence="2 3" key="1">
    <citation type="submission" date="2006-10" db="EMBL/GenBank/DDBJ databases">
        <title>Complete sequence of chromosome of Pelobacter propionicus DSM 2379.</title>
        <authorList>
            <consortium name="US DOE Joint Genome Institute"/>
            <person name="Copeland A."/>
            <person name="Lucas S."/>
            <person name="Lapidus A."/>
            <person name="Barry K."/>
            <person name="Detter J.C."/>
            <person name="Glavina del Rio T."/>
            <person name="Hammon N."/>
            <person name="Israni S."/>
            <person name="Dalin E."/>
            <person name="Tice H."/>
            <person name="Pitluck S."/>
            <person name="Saunders E."/>
            <person name="Brettin T."/>
            <person name="Bruce D."/>
            <person name="Han C."/>
            <person name="Tapia R."/>
            <person name="Schmutz J."/>
            <person name="Larimer F."/>
            <person name="Land M."/>
            <person name="Hauser L."/>
            <person name="Kyrpides N."/>
            <person name="Kim E."/>
            <person name="Lovley D."/>
            <person name="Richardson P."/>
        </authorList>
    </citation>
    <scope>NUCLEOTIDE SEQUENCE [LARGE SCALE GENOMIC DNA]</scope>
    <source>
        <strain evidence="3">DSM 2379 / NBRC 103807 / OttBd1</strain>
    </source>
</reference>
<dbReference type="Proteomes" id="UP000006732">
    <property type="component" value="Chromosome"/>
</dbReference>
<dbReference type="Pfam" id="PF13395">
    <property type="entry name" value="HNH_4"/>
    <property type="match status" value="1"/>
</dbReference>
<dbReference type="KEGG" id="ppd:Ppro_1005"/>
<organism evidence="2 3">
    <name type="scientific">Pelobacter propionicus (strain DSM 2379 / NBRC 103807 / OttBd1)</name>
    <dbReference type="NCBI Taxonomy" id="338966"/>
    <lineage>
        <taxon>Bacteria</taxon>
        <taxon>Pseudomonadati</taxon>
        <taxon>Thermodesulfobacteriota</taxon>
        <taxon>Desulfuromonadia</taxon>
        <taxon>Desulfuromonadales</taxon>
        <taxon>Desulfuromonadaceae</taxon>
        <taxon>Pelobacter</taxon>
    </lineage>
</organism>
<evidence type="ECO:0000313" key="2">
    <source>
        <dbReference type="EMBL" id="ABK98632.1"/>
    </source>
</evidence>
<dbReference type="Gene3D" id="1.10.30.50">
    <property type="match status" value="1"/>
</dbReference>
<dbReference type="HOGENOM" id="CLU_067066_0_0_7"/>
<dbReference type="RefSeq" id="WP_011734939.1">
    <property type="nucleotide sequence ID" value="NC_008609.1"/>
</dbReference>
<proteinExistence type="predicted"/>
<keyword evidence="3" id="KW-1185">Reference proteome</keyword>
<gene>
    <name evidence="2" type="ordered locus">Ppro_1005</name>
</gene>
<dbReference type="InterPro" id="IPR003615">
    <property type="entry name" value="HNH_nuc"/>
</dbReference>
<accession>A1AMR2</accession>
<dbReference type="eggNOG" id="COG1403">
    <property type="taxonomic scope" value="Bacteria"/>
</dbReference>